<dbReference type="Proteomes" id="UP001282288">
    <property type="component" value="Unassembled WGS sequence"/>
</dbReference>
<keyword evidence="3" id="KW-1185">Reference proteome</keyword>
<dbReference type="AlphaFoldDB" id="A0AAP6EFJ0"/>
<gene>
    <name evidence="1" type="ORF">PV399_14835</name>
    <name evidence="2" type="ORF">PV666_03960</name>
</gene>
<dbReference type="GeneID" id="69809961"/>
<organism evidence="1 4">
    <name type="scientific">Streptomyces acidiscabies</name>
    <dbReference type="NCBI Taxonomy" id="42234"/>
    <lineage>
        <taxon>Bacteria</taxon>
        <taxon>Bacillati</taxon>
        <taxon>Actinomycetota</taxon>
        <taxon>Actinomycetes</taxon>
        <taxon>Kitasatosporales</taxon>
        <taxon>Streptomycetaceae</taxon>
        <taxon>Streptomyces</taxon>
    </lineage>
</organism>
<comment type="caution">
    <text evidence="1">The sequence shown here is derived from an EMBL/GenBank/DDBJ whole genome shotgun (WGS) entry which is preliminary data.</text>
</comment>
<evidence type="ECO:0000313" key="1">
    <source>
        <dbReference type="EMBL" id="MDX2960978.1"/>
    </source>
</evidence>
<evidence type="ECO:0000313" key="2">
    <source>
        <dbReference type="EMBL" id="MDX3017035.1"/>
    </source>
</evidence>
<dbReference type="EMBL" id="JARAWP010000002">
    <property type="protein sequence ID" value="MDX3017035.1"/>
    <property type="molecule type" value="Genomic_DNA"/>
</dbReference>
<dbReference type="RefSeq" id="WP_010354242.1">
    <property type="nucleotide sequence ID" value="NZ_BCMK01000034.1"/>
</dbReference>
<protein>
    <submittedName>
        <fullName evidence="1">Uncharacterized protein</fullName>
    </submittedName>
</protein>
<evidence type="ECO:0000313" key="3">
    <source>
        <dbReference type="Proteomes" id="UP001272987"/>
    </source>
</evidence>
<name>A0AAP6EFJ0_9ACTN</name>
<sequence length="222" mass="24199">MTSAAISFQVQPEFHAVPLGTAEDSFDEQMRRFAHDYWGERADLEPLRLFTKAAYTAGAQTLVEGGVVYNALGVFPVGGSADGTEPPERVSRATLTVSVRELDNPDPQFTAMGIAQALDRANEGGETRPVSLPAGPAVVHVAASRAVWELPEGEQEQHFVRIEVWLPFPSEDHVLLLCLSTPDVQDLFRCQAILADIADTVVFEPENPAREPAVTPSPFRAY</sequence>
<evidence type="ECO:0000313" key="4">
    <source>
        <dbReference type="Proteomes" id="UP001282288"/>
    </source>
</evidence>
<dbReference type="Proteomes" id="UP001272987">
    <property type="component" value="Unassembled WGS sequence"/>
</dbReference>
<proteinExistence type="predicted"/>
<reference evidence="1 3" key="1">
    <citation type="journal article" date="2023" name="Microb. Genom.">
        <title>Mesoterricola silvestris gen. nov., sp. nov., Mesoterricola sediminis sp. nov., Geothrix oryzae sp. nov., Geothrix edaphica sp. nov., Geothrix rubra sp. nov., and Geothrix limicola sp. nov., six novel members of Acidobacteriota isolated from soils.</title>
        <authorList>
            <person name="Weisberg A.J."/>
            <person name="Pearce E."/>
            <person name="Kramer C.G."/>
            <person name="Chang J.H."/>
            <person name="Clarke C.R."/>
        </authorList>
    </citation>
    <scope>NUCLEOTIDE SEQUENCE</scope>
    <source>
        <strain evidence="2 3">NB05-1H</strain>
        <strain evidence="1">NRRL_B-16521</strain>
    </source>
</reference>
<accession>A0AAP6EFJ0</accession>
<dbReference type="EMBL" id="JARAWC010000009">
    <property type="protein sequence ID" value="MDX2960978.1"/>
    <property type="molecule type" value="Genomic_DNA"/>
</dbReference>